<dbReference type="EMBL" id="BGPR01000355">
    <property type="protein sequence ID" value="GBM15121.1"/>
    <property type="molecule type" value="Genomic_DNA"/>
</dbReference>
<evidence type="ECO:0000256" key="1">
    <source>
        <dbReference type="SAM" id="MobiDB-lite"/>
    </source>
</evidence>
<dbReference type="Proteomes" id="UP000499080">
    <property type="component" value="Unassembled WGS sequence"/>
</dbReference>
<protein>
    <submittedName>
        <fullName evidence="2">Uncharacterized protein</fullName>
    </submittedName>
</protein>
<evidence type="ECO:0000313" key="2">
    <source>
        <dbReference type="EMBL" id="GBM15121.1"/>
    </source>
</evidence>
<evidence type="ECO:0000313" key="3">
    <source>
        <dbReference type="Proteomes" id="UP000499080"/>
    </source>
</evidence>
<organism evidence="2 3">
    <name type="scientific">Araneus ventricosus</name>
    <name type="common">Orbweaver spider</name>
    <name type="synonym">Epeira ventricosa</name>
    <dbReference type="NCBI Taxonomy" id="182803"/>
    <lineage>
        <taxon>Eukaryota</taxon>
        <taxon>Metazoa</taxon>
        <taxon>Ecdysozoa</taxon>
        <taxon>Arthropoda</taxon>
        <taxon>Chelicerata</taxon>
        <taxon>Arachnida</taxon>
        <taxon>Araneae</taxon>
        <taxon>Araneomorphae</taxon>
        <taxon>Entelegynae</taxon>
        <taxon>Araneoidea</taxon>
        <taxon>Araneidae</taxon>
        <taxon>Araneus</taxon>
    </lineage>
</organism>
<feature type="compositionally biased region" description="Polar residues" evidence="1">
    <location>
        <begin position="16"/>
        <end position="33"/>
    </location>
</feature>
<accession>A0A4Y2DEM5</accession>
<proteinExistence type="predicted"/>
<keyword evidence="3" id="KW-1185">Reference proteome</keyword>
<reference evidence="2 3" key="1">
    <citation type="journal article" date="2019" name="Sci. Rep.">
        <title>Orb-weaving spider Araneus ventricosus genome elucidates the spidroin gene catalogue.</title>
        <authorList>
            <person name="Kono N."/>
            <person name="Nakamura H."/>
            <person name="Ohtoshi R."/>
            <person name="Moran D.A.P."/>
            <person name="Shinohara A."/>
            <person name="Yoshida Y."/>
            <person name="Fujiwara M."/>
            <person name="Mori M."/>
            <person name="Tomita M."/>
            <person name="Arakawa K."/>
        </authorList>
    </citation>
    <scope>NUCLEOTIDE SEQUENCE [LARGE SCALE GENOMIC DNA]</scope>
</reference>
<gene>
    <name evidence="2" type="ORF">AVEN_242164_1</name>
</gene>
<dbReference type="AlphaFoldDB" id="A0A4Y2DEM5"/>
<name>A0A4Y2DEM5_ARAVE</name>
<sequence length="107" mass="12291">MGNFTKAQKDPLQNCGRANTCTRSSSLVPQSELKNLEETKHSIKALPPLYLREYRTTPTAALQTIFGIPPLHLQIQYEAQSLLPTWRKRRRDGNFIHQYTSVPTRPQ</sequence>
<feature type="region of interest" description="Disordered" evidence="1">
    <location>
        <begin position="1"/>
        <end position="39"/>
    </location>
</feature>
<comment type="caution">
    <text evidence="2">The sequence shown here is derived from an EMBL/GenBank/DDBJ whole genome shotgun (WGS) entry which is preliminary data.</text>
</comment>